<feature type="region of interest" description="Disordered" evidence="1">
    <location>
        <begin position="207"/>
        <end position="236"/>
    </location>
</feature>
<dbReference type="Gene3D" id="4.10.75.10">
    <property type="entry name" value="Elafin-like"/>
    <property type="match status" value="4"/>
</dbReference>
<dbReference type="GO" id="GO:0045087">
    <property type="term" value="P:innate immune response"/>
    <property type="evidence" value="ECO:0007669"/>
    <property type="project" value="TreeGrafter"/>
</dbReference>
<dbReference type="Proteomes" id="UP000694413">
    <property type="component" value="Unassembled WGS sequence"/>
</dbReference>
<evidence type="ECO:0000313" key="4">
    <source>
        <dbReference type="Proteomes" id="UP000694413"/>
    </source>
</evidence>
<proteinExistence type="predicted"/>
<reference evidence="3" key="2">
    <citation type="submission" date="2025-09" db="UniProtKB">
        <authorList>
            <consortium name="Ensembl"/>
        </authorList>
    </citation>
    <scope>IDENTIFICATION</scope>
</reference>
<dbReference type="AlphaFoldDB" id="A0A8D2MAC1"/>
<dbReference type="Pfam" id="PF00095">
    <property type="entry name" value="WAP"/>
    <property type="match status" value="4"/>
</dbReference>
<sequence>PSSCCLFLPLSEKPGECPKVRPQHAQEQCTETDSCSHDRDCSRQEKCCFSGCAMRCTRPHPGQCPRAGPCWELRRGRQCLDDSVCRRGEKCCDTGCGRECVAVTTGRKHSLFGGHGCAPADSGDKADGRCVEECQADSQCPRGQRCTSIGCGHVCMDIPGGRLGVCPTPREGGTCLDLCDFDEQCPWGHKCCSNGCGHICTPASLQGQPPTPPSPAGTEPRSPWHPPRGILALHPQ</sequence>
<dbReference type="Ensembl" id="ENSZALT00000007198.1">
    <property type="protein sequence ID" value="ENSZALP00000004799.1"/>
    <property type="gene ID" value="ENSZALG00000004478.1"/>
</dbReference>
<dbReference type="GO" id="GO:0004867">
    <property type="term" value="F:serine-type endopeptidase inhibitor activity"/>
    <property type="evidence" value="ECO:0007669"/>
    <property type="project" value="TreeGrafter"/>
</dbReference>
<dbReference type="SMART" id="SM00217">
    <property type="entry name" value="WAP"/>
    <property type="match status" value="4"/>
</dbReference>
<dbReference type="GO" id="GO:0005615">
    <property type="term" value="C:extracellular space"/>
    <property type="evidence" value="ECO:0007669"/>
    <property type="project" value="TreeGrafter"/>
</dbReference>
<evidence type="ECO:0000256" key="1">
    <source>
        <dbReference type="SAM" id="MobiDB-lite"/>
    </source>
</evidence>
<dbReference type="InterPro" id="IPR050514">
    <property type="entry name" value="WAP_four-disulfide_core"/>
</dbReference>
<organism evidence="3 4">
    <name type="scientific">Zonotrichia albicollis</name>
    <name type="common">White-throated sparrow</name>
    <name type="synonym">Fringilla albicollis</name>
    <dbReference type="NCBI Taxonomy" id="44394"/>
    <lineage>
        <taxon>Eukaryota</taxon>
        <taxon>Metazoa</taxon>
        <taxon>Chordata</taxon>
        <taxon>Craniata</taxon>
        <taxon>Vertebrata</taxon>
        <taxon>Euteleostomi</taxon>
        <taxon>Archelosauria</taxon>
        <taxon>Archosauria</taxon>
        <taxon>Dinosauria</taxon>
        <taxon>Saurischia</taxon>
        <taxon>Theropoda</taxon>
        <taxon>Coelurosauria</taxon>
        <taxon>Aves</taxon>
        <taxon>Neognathae</taxon>
        <taxon>Neoaves</taxon>
        <taxon>Telluraves</taxon>
        <taxon>Australaves</taxon>
        <taxon>Passeriformes</taxon>
        <taxon>Passerellidae</taxon>
        <taxon>Zonotrichia</taxon>
    </lineage>
</organism>
<dbReference type="PRINTS" id="PR00003">
    <property type="entry name" value="4DISULPHCORE"/>
</dbReference>
<dbReference type="GO" id="GO:0019731">
    <property type="term" value="P:antibacterial humoral response"/>
    <property type="evidence" value="ECO:0007669"/>
    <property type="project" value="TreeGrafter"/>
</dbReference>
<accession>A0A8D2MAC1</accession>
<dbReference type="SUPFAM" id="SSF57256">
    <property type="entry name" value="Elafin-like"/>
    <property type="match status" value="3"/>
</dbReference>
<dbReference type="PANTHER" id="PTHR19441:SF95">
    <property type="entry name" value="PERLWAPIN ISOFORM X1"/>
    <property type="match status" value="1"/>
</dbReference>
<dbReference type="PANTHER" id="PTHR19441">
    <property type="entry name" value="WHEY ACDIC PROTEIN WAP"/>
    <property type="match status" value="1"/>
</dbReference>
<reference evidence="3" key="1">
    <citation type="submission" date="2025-08" db="UniProtKB">
        <authorList>
            <consortium name="Ensembl"/>
        </authorList>
    </citation>
    <scope>IDENTIFICATION</scope>
</reference>
<evidence type="ECO:0000259" key="2">
    <source>
        <dbReference type="PROSITE" id="PS51390"/>
    </source>
</evidence>
<keyword evidence="4" id="KW-1185">Reference proteome</keyword>
<dbReference type="InterPro" id="IPR036645">
    <property type="entry name" value="Elafin-like_sf"/>
</dbReference>
<dbReference type="PROSITE" id="PS51390">
    <property type="entry name" value="WAP"/>
    <property type="match status" value="2"/>
</dbReference>
<dbReference type="InterPro" id="IPR008197">
    <property type="entry name" value="WAP_dom"/>
</dbReference>
<protein>
    <recommendedName>
        <fullName evidence="2">WAP domain-containing protein</fullName>
    </recommendedName>
</protein>
<feature type="domain" description="WAP" evidence="2">
    <location>
        <begin position="159"/>
        <end position="204"/>
    </location>
</feature>
<feature type="domain" description="WAP" evidence="2">
    <location>
        <begin position="10"/>
        <end position="60"/>
    </location>
</feature>
<name>A0A8D2MAC1_ZONAL</name>
<evidence type="ECO:0000313" key="3">
    <source>
        <dbReference type="Ensembl" id="ENSZALP00000004799.1"/>
    </source>
</evidence>